<name>A0ABD2MJC2_9CUCU</name>
<evidence type="ECO:0000256" key="1">
    <source>
        <dbReference type="SAM" id="Phobius"/>
    </source>
</evidence>
<dbReference type="EMBL" id="JABFTP020000001">
    <property type="protein sequence ID" value="KAL3266458.1"/>
    <property type="molecule type" value="Genomic_DNA"/>
</dbReference>
<organism evidence="2 3">
    <name type="scientific">Cryptolaemus montrouzieri</name>
    <dbReference type="NCBI Taxonomy" id="559131"/>
    <lineage>
        <taxon>Eukaryota</taxon>
        <taxon>Metazoa</taxon>
        <taxon>Ecdysozoa</taxon>
        <taxon>Arthropoda</taxon>
        <taxon>Hexapoda</taxon>
        <taxon>Insecta</taxon>
        <taxon>Pterygota</taxon>
        <taxon>Neoptera</taxon>
        <taxon>Endopterygota</taxon>
        <taxon>Coleoptera</taxon>
        <taxon>Polyphaga</taxon>
        <taxon>Cucujiformia</taxon>
        <taxon>Coccinelloidea</taxon>
        <taxon>Coccinellidae</taxon>
        <taxon>Scymninae</taxon>
        <taxon>Scymnini</taxon>
        <taxon>Cryptolaemus</taxon>
    </lineage>
</organism>
<evidence type="ECO:0000313" key="3">
    <source>
        <dbReference type="Proteomes" id="UP001516400"/>
    </source>
</evidence>
<sequence>MEQEVKEKGTKQIQMIKPLLLQCYKYKLSPKLNAFALYYRMKLKVHNFTLFNLKTQEDYCFFLDELEEGLNADEFASVSIHFIDEDVDKMKYNHIFYTVMATLIKIGIVFYQMPSTGVTFLFLLCRKKESILMYYQGTLRSSLYFKNCCVQ</sequence>
<dbReference type="Proteomes" id="UP001516400">
    <property type="component" value="Unassembled WGS sequence"/>
</dbReference>
<keyword evidence="1" id="KW-0812">Transmembrane</keyword>
<keyword evidence="3" id="KW-1185">Reference proteome</keyword>
<feature type="transmembrane region" description="Helical" evidence="1">
    <location>
        <begin position="95"/>
        <end position="124"/>
    </location>
</feature>
<accession>A0ABD2MJC2</accession>
<protein>
    <submittedName>
        <fullName evidence="2">Uncharacterized protein</fullName>
    </submittedName>
</protein>
<keyword evidence="1" id="KW-1133">Transmembrane helix</keyword>
<reference evidence="2 3" key="1">
    <citation type="journal article" date="2021" name="BMC Biol.">
        <title>Horizontally acquired antibacterial genes associated with adaptive radiation of ladybird beetles.</title>
        <authorList>
            <person name="Li H.S."/>
            <person name="Tang X.F."/>
            <person name="Huang Y.H."/>
            <person name="Xu Z.Y."/>
            <person name="Chen M.L."/>
            <person name="Du X.Y."/>
            <person name="Qiu B.Y."/>
            <person name="Chen P.T."/>
            <person name="Zhang W."/>
            <person name="Slipinski A."/>
            <person name="Escalona H.E."/>
            <person name="Waterhouse R.M."/>
            <person name="Zwick A."/>
            <person name="Pang H."/>
        </authorList>
    </citation>
    <scope>NUCLEOTIDE SEQUENCE [LARGE SCALE GENOMIC DNA]</scope>
    <source>
        <strain evidence="2">SYSU2018</strain>
    </source>
</reference>
<comment type="caution">
    <text evidence="2">The sequence shown here is derived from an EMBL/GenBank/DDBJ whole genome shotgun (WGS) entry which is preliminary data.</text>
</comment>
<proteinExistence type="predicted"/>
<evidence type="ECO:0000313" key="2">
    <source>
        <dbReference type="EMBL" id="KAL3266458.1"/>
    </source>
</evidence>
<keyword evidence="1" id="KW-0472">Membrane</keyword>
<dbReference type="AlphaFoldDB" id="A0ABD2MJC2"/>
<gene>
    <name evidence="2" type="ORF">HHI36_010630</name>
</gene>